<dbReference type="RefSeq" id="WP_012935578.1">
    <property type="nucleotide sequence ID" value="NC_013739.1"/>
</dbReference>
<dbReference type="HOGENOM" id="CLU_027853_5_3_11"/>
<dbReference type="EC" id="1.5.98.2" evidence="3"/>
<gene>
    <name evidence="3" type="ordered locus">Cwoe_4112</name>
</gene>
<dbReference type="SUPFAM" id="SSF51679">
    <property type="entry name" value="Bacterial luciferase-like"/>
    <property type="match status" value="1"/>
</dbReference>
<dbReference type="InterPro" id="IPR036661">
    <property type="entry name" value="Luciferase-like_sf"/>
</dbReference>
<keyword evidence="1 3" id="KW-0560">Oxidoreductase</keyword>
<dbReference type="PANTHER" id="PTHR43244">
    <property type="match status" value="1"/>
</dbReference>
<dbReference type="STRING" id="469383.Cwoe_4112"/>
<dbReference type="InterPro" id="IPR011251">
    <property type="entry name" value="Luciferase-like_dom"/>
</dbReference>
<accession>D3F4S0</accession>
<name>D3F4S0_CONWI</name>
<dbReference type="OrthoDB" id="675245at2"/>
<dbReference type="Pfam" id="PF00296">
    <property type="entry name" value="Bac_luciferase"/>
    <property type="match status" value="1"/>
</dbReference>
<evidence type="ECO:0000256" key="1">
    <source>
        <dbReference type="ARBA" id="ARBA00023002"/>
    </source>
</evidence>
<dbReference type="eggNOG" id="COG2141">
    <property type="taxonomic scope" value="Bacteria"/>
</dbReference>
<organism evidence="3 4">
    <name type="scientific">Conexibacter woesei (strain DSM 14684 / CCUG 47730 / CIP 108061 / JCM 11494 / NBRC 100937 / ID131577)</name>
    <dbReference type="NCBI Taxonomy" id="469383"/>
    <lineage>
        <taxon>Bacteria</taxon>
        <taxon>Bacillati</taxon>
        <taxon>Actinomycetota</taxon>
        <taxon>Thermoleophilia</taxon>
        <taxon>Solirubrobacterales</taxon>
        <taxon>Conexibacteraceae</taxon>
        <taxon>Conexibacter</taxon>
    </lineage>
</organism>
<evidence type="ECO:0000259" key="2">
    <source>
        <dbReference type="Pfam" id="PF00296"/>
    </source>
</evidence>
<reference evidence="4" key="2">
    <citation type="submission" date="2010-01" db="EMBL/GenBank/DDBJ databases">
        <title>The complete genome of Conexibacter woesei DSM 14684.</title>
        <authorList>
            <consortium name="US DOE Joint Genome Institute (JGI-PGF)"/>
            <person name="Lucas S."/>
            <person name="Copeland A."/>
            <person name="Lapidus A."/>
            <person name="Glavina del Rio T."/>
            <person name="Dalin E."/>
            <person name="Tice H."/>
            <person name="Bruce D."/>
            <person name="Goodwin L."/>
            <person name="Pitluck S."/>
            <person name="Kyrpides N."/>
            <person name="Mavromatis K."/>
            <person name="Ivanova N."/>
            <person name="Mikhailova N."/>
            <person name="Chertkov O."/>
            <person name="Brettin T."/>
            <person name="Detter J.C."/>
            <person name="Han C."/>
            <person name="Larimer F."/>
            <person name="Land M."/>
            <person name="Hauser L."/>
            <person name="Markowitz V."/>
            <person name="Cheng J.-F."/>
            <person name="Hugenholtz P."/>
            <person name="Woyke T."/>
            <person name="Wu D."/>
            <person name="Pukall R."/>
            <person name="Steenblock K."/>
            <person name="Schneider S."/>
            <person name="Klenk H.-P."/>
            <person name="Eisen J.A."/>
        </authorList>
    </citation>
    <scope>NUCLEOTIDE SEQUENCE [LARGE SCALE GENOMIC DNA]</scope>
    <source>
        <strain evidence="4">DSM 14684 / CIP 108061 / JCM 11494 / NBRC 100937 / ID131577</strain>
    </source>
</reference>
<evidence type="ECO:0000313" key="3">
    <source>
        <dbReference type="EMBL" id="ADB52527.1"/>
    </source>
</evidence>
<dbReference type="Gene3D" id="3.20.20.30">
    <property type="entry name" value="Luciferase-like domain"/>
    <property type="match status" value="1"/>
</dbReference>
<evidence type="ECO:0000313" key="4">
    <source>
        <dbReference type="Proteomes" id="UP000008229"/>
    </source>
</evidence>
<reference evidence="3 4" key="1">
    <citation type="journal article" date="2010" name="Stand. Genomic Sci.">
        <title>Complete genome sequence of Conexibacter woesei type strain (ID131577).</title>
        <authorList>
            <person name="Pukall R."/>
            <person name="Lapidus A."/>
            <person name="Glavina Del Rio T."/>
            <person name="Copeland A."/>
            <person name="Tice H."/>
            <person name="Cheng J.-F."/>
            <person name="Lucas S."/>
            <person name="Chen F."/>
            <person name="Nolan M."/>
            <person name="Bruce D."/>
            <person name="Goodwin L."/>
            <person name="Pitluck S."/>
            <person name="Mavromatis K."/>
            <person name="Ivanova N."/>
            <person name="Ovchinnikova G."/>
            <person name="Pati A."/>
            <person name="Chen A."/>
            <person name="Palaniappan K."/>
            <person name="Land M."/>
            <person name="Hauser L."/>
            <person name="Chang Y.-J."/>
            <person name="Jeffries C.D."/>
            <person name="Chain P."/>
            <person name="Meincke L."/>
            <person name="Sims D."/>
            <person name="Brettin T."/>
            <person name="Detter J.C."/>
            <person name="Rohde M."/>
            <person name="Goeker M."/>
            <person name="Bristow J."/>
            <person name="Eisen J.A."/>
            <person name="Markowitz V."/>
            <person name="Kyrpides N.C."/>
            <person name="Klenk H.-P."/>
            <person name="Hugenholtz P."/>
        </authorList>
    </citation>
    <scope>NUCLEOTIDE SEQUENCE [LARGE SCALE GENOMIC DNA]</scope>
    <source>
        <strain evidence="4">DSM 14684 / CIP 108061 / JCM 11494 / NBRC 100937 / ID131577</strain>
    </source>
</reference>
<dbReference type="CDD" id="cd01097">
    <property type="entry name" value="Tetrahydromethanopterin_reductase"/>
    <property type="match status" value="1"/>
</dbReference>
<dbReference type="EMBL" id="CP001854">
    <property type="protein sequence ID" value="ADB52527.1"/>
    <property type="molecule type" value="Genomic_DNA"/>
</dbReference>
<dbReference type="Proteomes" id="UP000008229">
    <property type="component" value="Chromosome"/>
</dbReference>
<keyword evidence="4" id="KW-1185">Reference proteome</keyword>
<protein>
    <submittedName>
        <fullName evidence="3">5,10-methylenetetrahydromethanopterin reductase</fullName>
        <ecNumber evidence="3">1.5.98.2</ecNumber>
    </submittedName>
</protein>
<dbReference type="InterPro" id="IPR050564">
    <property type="entry name" value="F420-G6PD/mer"/>
</dbReference>
<dbReference type="PANTHER" id="PTHR43244:SF1">
    <property type="entry name" value="5,10-METHYLENETETRAHYDROMETHANOPTERIN REDUCTASE"/>
    <property type="match status" value="1"/>
</dbReference>
<feature type="domain" description="Luciferase-like" evidence="2">
    <location>
        <begin position="17"/>
        <end position="310"/>
    </location>
</feature>
<sequence length="344" mass="36470">MTTPSLSGSPLGLVVSSQAPPERIPQIAAAVERLDFGELWLPEDYFFGGGVASAMAALAATERIPVGIGVVSAVARHPALLAMELATIERLHPGRIRPGIGLGVPHWIGQMGLTPPSSLATLRETLIGVRALLRGETVTAEGRVFTFDEVKLTHPVEEVPPLYMGVLGPKMLQLAGEVADGTVVSVLAGAAYLRWLRERVAEGQARAGREGEHHRVATFALYGVDADSRRAKQALREVAAFYLAAVPKSALTDVYGVGEELTDMVQRGGADAAALIAREMPEQWVEDLVIAGDPDECAAKIQALLDAGSDSVLLFPTDHEQTEAVAQLTAREVLPQLRQTAASA</sequence>
<proteinExistence type="predicted"/>
<dbReference type="KEGG" id="cwo:Cwoe_4112"/>
<dbReference type="GO" id="GO:0016705">
    <property type="term" value="F:oxidoreductase activity, acting on paired donors, with incorporation or reduction of molecular oxygen"/>
    <property type="evidence" value="ECO:0007669"/>
    <property type="project" value="InterPro"/>
</dbReference>
<dbReference type="GO" id="GO:0018537">
    <property type="term" value="F:coenzyme F420-dependent N5,N10-methenyltetrahydromethanopterin reductase activity"/>
    <property type="evidence" value="ECO:0007669"/>
    <property type="project" value="UniProtKB-EC"/>
</dbReference>
<dbReference type="AlphaFoldDB" id="D3F4S0"/>